<dbReference type="STRING" id="889378.Spiaf_0153"/>
<organism evidence="2 3">
    <name type="scientific">Spirochaeta africana (strain ATCC 700263 / DSM 8902 / Z-7692)</name>
    <dbReference type="NCBI Taxonomy" id="889378"/>
    <lineage>
        <taxon>Bacteria</taxon>
        <taxon>Pseudomonadati</taxon>
        <taxon>Spirochaetota</taxon>
        <taxon>Spirochaetia</taxon>
        <taxon>Spirochaetales</taxon>
        <taxon>Spirochaetaceae</taxon>
        <taxon>Spirochaeta</taxon>
    </lineage>
</organism>
<dbReference type="PATRIC" id="fig|889378.3.peg.156"/>
<evidence type="ECO:0000256" key="1">
    <source>
        <dbReference type="SAM" id="SignalP"/>
    </source>
</evidence>
<dbReference type="OrthoDB" id="370227at2"/>
<dbReference type="eggNOG" id="ENOG50330PD">
    <property type="taxonomic scope" value="Bacteria"/>
</dbReference>
<feature type="signal peptide" evidence="1">
    <location>
        <begin position="1"/>
        <end position="31"/>
    </location>
</feature>
<dbReference type="EMBL" id="CP003282">
    <property type="protein sequence ID" value="AFG36262.1"/>
    <property type="molecule type" value="Genomic_DNA"/>
</dbReference>
<reference evidence="3" key="1">
    <citation type="journal article" date="2013" name="Stand. Genomic Sci.">
        <title>Complete genome sequence of the halophilic bacterium Spirochaeta africana type strain (Z-7692(T)) from the alkaline Lake Magadi in the East African Rift.</title>
        <authorList>
            <person name="Liolos K."/>
            <person name="Abt B."/>
            <person name="Scheuner C."/>
            <person name="Teshima H."/>
            <person name="Held B."/>
            <person name="Lapidus A."/>
            <person name="Nolan M."/>
            <person name="Lucas S."/>
            <person name="Deshpande S."/>
            <person name="Cheng J.F."/>
            <person name="Tapia R."/>
            <person name="Goodwin L.A."/>
            <person name="Pitluck S."/>
            <person name="Pagani I."/>
            <person name="Ivanova N."/>
            <person name="Mavromatis K."/>
            <person name="Mikhailova N."/>
            <person name="Huntemann M."/>
            <person name="Pati A."/>
            <person name="Chen A."/>
            <person name="Palaniappan K."/>
            <person name="Land M."/>
            <person name="Rohde M."/>
            <person name="Tindall B.J."/>
            <person name="Detter J.C."/>
            <person name="Goker M."/>
            <person name="Bristow J."/>
            <person name="Eisen J.A."/>
            <person name="Markowitz V."/>
            <person name="Hugenholtz P."/>
            <person name="Woyke T."/>
            <person name="Klenk H.P."/>
            <person name="Kyrpides N.C."/>
        </authorList>
    </citation>
    <scope>NUCLEOTIDE SEQUENCE</scope>
    <source>
        <strain evidence="3">ATCC 700263 / DSM 8902 / Z-7692</strain>
    </source>
</reference>
<evidence type="ECO:0000313" key="3">
    <source>
        <dbReference type="Proteomes" id="UP000007383"/>
    </source>
</evidence>
<evidence type="ECO:0008006" key="4">
    <source>
        <dbReference type="Google" id="ProtNLM"/>
    </source>
</evidence>
<evidence type="ECO:0000313" key="2">
    <source>
        <dbReference type="EMBL" id="AFG36262.1"/>
    </source>
</evidence>
<dbReference type="AlphaFoldDB" id="H9UFG9"/>
<dbReference type="KEGG" id="sfc:Spiaf_0153"/>
<name>H9UFG9_SPIAZ</name>
<dbReference type="HOGENOM" id="CLU_648765_0_0_12"/>
<feature type="chain" id="PRO_5003623341" description="DUF5723 domain-containing protein" evidence="1">
    <location>
        <begin position="32"/>
        <end position="423"/>
    </location>
</feature>
<keyword evidence="3" id="KW-1185">Reference proteome</keyword>
<proteinExistence type="predicted"/>
<sequence length="423" mass="46187">MNHTTASITTRLRAALLALGLLLITAGTAAAYPTLPWNHRYNPALLSTGNREYFESGFSMTSGFQNSYWTTGRIFNPTLVIDFDDMYQRIGDGGFKFGANFGGESHFTVHVLDFGAGVYMDSETFFEVGVPKGLFGFLSEGFEMDTTYEGRSSSVLQSFLEYGAYGSYNLEPYTFGVKVGKYVPIAYTRNGISSYSFRAEQDGRIEGTARIEAELYSAVDLEHMESFDAAEVMSGPGGLKLDFGVVYNPDRNKPKWGASFTNIPLYAPLPQYAWRYSAAAGASTDGILDSLDSGDDPFDVDDPDIEFEAMEDSSQRIYMPFRAGGFYRVTAVPLIDIIGHGAVVFAEPFRVNGGVHVEGSFFPLSILSVGLAHEDIAWRSSLGLRVNLRVVELGMQASMSSPEFLGMLSPRGAALSLVAAFGF</sequence>
<gene>
    <name evidence="2" type="ordered locus">Spiaf_0153</name>
</gene>
<dbReference type="RefSeq" id="WP_014454260.1">
    <property type="nucleotide sequence ID" value="NC_017098.1"/>
</dbReference>
<keyword evidence="1" id="KW-0732">Signal</keyword>
<dbReference type="Proteomes" id="UP000007383">
    <property type="component" value="Chromosome"/>
</dbReference>
<accession>H9UFG9</accession>
<protein>
    <recommendedName>
        <fullName evidence="4">DUF5723 domain-containing protein</fullName>
    </recommendedName>
</protein>